<dbReference type="EMBL" id="SETE01000005">
    <property type="protein sequence ID" value="RYM32899.1"/>
    <property type="molecule type" value="Genomic_DNA"/>
</dbReference>
<dbReference type="OrthoDB" id="1122111at2"/>
<sequence>MGTQTISIDFPNDILLALNESENDLKKRIKLALAIQLYKLEKLTIGKASQLSGLTRLEFEKELSINKISISNLNKEDVLSDIEKLK</sequence>
<dbReference type="PANTHER" id="PTHR37525">
    <property type="entry name" value="UPF0175 PROTEIN SSL1255"/>
    <property type="match status" value="1"/>
</dbReference>
<comment type="similarity">
    <text evidence="1">Belongs to the UPF0175 family.</text>
</comment>
<dbReference type="Proteomes" id="UP000293952">
    <property type="component" value="Unassembled WGS sequence"/>
</dbReference>
<name>A0A4Q4KLZ6_9FLAO</name>
<evidence type="ECO:0000313" key="2">
    <source>
        <dbReference type="EMBL" id="RYM32899.1"/>
    </source>
</evidence>
<accession>A0A4Q4KLZ6</accession>
<dbReference type="InterPro" id="IPR005368">
    <property type="entry name" value="UPF0175"/>
</dbReference>
<reference evidence="2 3" key="1">
    <citation type="submission" date="2019-02" db="EMBL/GenBank/DDBJ databases">
        <title>Genome sequence of the sea-ice species Brumimicrobium glaciale.</title>
        <authorList>
            <person name="Bowman J.P."/>
        </authorList>
    </citation>
    <scope>NUCLEOTIDE SEQUENCE [LARGE SCALE GENOMIC DNA]</scope>
    <source>
        <strain evidence="2 3">IC156</strain>
    </source>
</reference>
<evidence type="ECO:0000313" key="3">
    <source>
        <dbReference type="Proteomes" id="UP000293952"/>
    </source>
</evidence>
<proteinExistence type="inferred from homology"/>
<dbReference type="Pfam" id="PF03683">
    <property type="entry name" value="UPF0175"/>
    <property type="match status" value="1"/>
</dbReference>
<comment type="caution">
    <text evidence="2">The sequence shown here is derived from an EMBL/GenBank/DDBJ whole genome shotgun (WGS) entry which is preliminary data.</text>
</comment>
<protein>
    <submittedName>
        <fullName evidence="2">UPF0175 family protein</fullName>
    </submittedName>
</protein>
<gene>
    <name evidence="2" type="ORF">ERX46_12650</name>
</gene>
<evidence type="ECO:0000256" key="1">
    <source>
        <dbReference type="ARBA" id="ARBA00005651"/>
    </source>
</evidence>
<dbReference type="InterPro" id="IPR052264">
    <property type="entry name" value="UPF0175_domain"/>
</dbReference>
<dbReference type="PANTHER" id="PTHR37525:SF1">
    <property type="entry name" value="UPF0175 PROTEIN SSL1255"/>
    <property type="match status" value="1"/>
</dbReference>
<dbReference type="AlphaFoldDB" id="A0A4Q4KLZ6"/>
<organism evidence="2 3">
    <name type="scientific">Brumimicrobium glaciale</name>
    <dbReference type="NCBI Taxonomy" id="200475"/>
    <lineage>
        <taxon>Bacteria</taxon>
        <taxon>Pseudomonadati</taxon>
        <taxon>Bacteroidota</taxon>
        <taxon>Flavobacteriia</taxon>
        <taxon>Flavobacteriales</taxon>
        <taxon>Crocinitomicaceae</taxon>
        <taxon>Brumimicrobium</taxon>
    </lineage>
</organism>
<dbReference type="RefSeq" id="WP_130094236.1">
    <property type="nucleotide sequence ID" value="NZ_SETE01000005.1"/>
</dbReference>
<keyword evidence="3" id="KW-1185">Reference proteome</keyword>